<name>A0A5B7F700_PORTR</name>
<dbReference type="AlphaFoldDB" id="A0A5B7F700"/>
<protein>
    <submittedName>
        <fullName evidence="1">Uncharacterized protein</fullName>
    </submittedName>
</protein>
<keyword evidence="2" id="KW-1185">Reference proteome</keyword>
<organism evidence="1 2">
    <name type="scientific">Portunus trituberculatus</name>
    <name type="common">Swimming crab</name>
    <name type="synonym">Neptunus trituberculatus</name>
    <dbReference type="NCBI Taxonomy" id="210409"/>
    <lineage>
        <taxon>Eukaryota</taxon>
        <taxon>Metazoa</taxon>
        <taxon>Ecdysozoa</taxon>
        <taxon>Arthropoda</taxon>
        <taxon>Crustacea</taxon>
        <taxon>Multicrustacea</taxon>
        <taxon>Malacostraca</taxon>
        <taxon>Eumalacostraca</taxon>
        <taxon>Eucarida</taxon>
        <taxon>Decapoda</taxon>
        <taxon>Pleocyemata</taxon>
        <taxon>Brachyura</taxon>
        <taxon>Eubrachyura</taxon>
        <taxon>Portunoidea</taxon>
        <taxon>Portunidae</taxon>
        <taxon>Portuninae</taxon>
        <taxon>Portunus</taxon>
    </lineage>
</organism>
<gene>
    <name evidence="1" type="ORF">E2C01_033890</name>
</gene>
<evidence type="ECO:0000313" key="1">
    <source>
        <dbReference type="EMBL" id="MPC40334.1"/>
    </source>
</evidence>
<dbReference type="EMBL" id="VSRR010004657">
    <property type="protein sequence ID" value="MPC40334.1"/>
    <property type="molecule type" value="Genomic_DNA"/>
</dbReference>
<sequence>MPTQEPSPRLEHHGGEVTAAQSVAGMLILLCESGPVVVLTGGKFTELFEGQESPRITGVRTGTNQPVCPVNRRGATRQNVCHGRPSVNSSRQNSCLGYWWNSKGCRGAGEGLKLV</sequence>
<comment type="caution">
    <text evidence="1">The sequence shown here is derived from an EMBL/GenBank/DDBJ whole genome shotgun (WGS) entry which is preliminary data.</text>
</comment>
<accession>A0A5B7F700</accession>
<proteinExistence type="predicted"/>
<reference evidence="1" key="1">
    <citation type="submission" date="2019-05" db="EMBL/GenBank/DDBJ databases">
        <title>Another draft genome of Portunus trituberculatus and its Hox gene families provides insights of decapod evolution.</title>
        <authorList>
            <person name="Jeong J.-H."/>
            <person name="Song I."/>
            <person name="Kim S."/>
            <person name="Choi T."/>
            <person name="Kim D."/>
            <person name="Ryu S."/>
            <person name="Kim W."/>
        </authorList>
    </citation>
    <scope>NUCLEOTIDE SEQUENCE [LARGE SCALE GENOMIC DNA]</scope>
    <source>
        <tissue evidence="1">Muscle</tissue>
    </source>
</reference>
<dbReference type="Proteomes" id="UP000324222">
    <property type="component" value="Unassembled WGS sequence"/>
</dbReference>
<evidence type="ECO:0000313" key="2">
    <source>
        <dbReference type="Proteomes" id="UP000324222"/>
    </source>
</evidence>